<protein>
    <submittedName>
        <fullName evidence="2">Uncharacterized protein</fullName>
    </submittedName>
</protein>
<organism evidence="2 3">
    <name type="scientific">Rhodococcus erythropolis</name>
    <name type="common">Arthrobacter picolinophilus</name>
    <dbReference type="NCBI Taxonomy" id="1833"/>
    <lineage>
        <taxon>Bacteria</taxon>
        <taxon>Bacillati</taxon>
        <taxon>Actinomycetota</taxon>
        <taxon>Actinomycetes</taxon>
        <taxon>Mycobacteriales</taxon>
        <taxon>Nocardiaceae</taxon>
        <taxon>Rhodococcus</taxon>
        <taxon>Rhodococcus erythropolis group</taxon>
    </lineage>
</organism>
<keyword evidence="1" id="KW-0472">Membrane</keyword>
<feature type="transmembrane region" description="Helical" evidence="1">
    <location>
        <begin position="127"/>
        <end position="150"/>
    </location>
</feature>
<dbReference type="AlphaFoldDB" id="A0A8I1D7L8"/>
<evidence type="ECO:0000313" key="2">
    <source>
        <dbReference type="EMBL" id="MBH5146505.1"/>
    </source>
</evidence>
<keyword evidence="1" id="KW-0812">Transmembrane</keyword>
<name>A0A8I1D7L8_RHOER</name>
<feature type="transmembrane region" description="Helical" evidence="1">
    <location>
        <begin position="316"/>
        <end position="336"/>
    </location>
</feature>
<keyword evidence="3" id="KW-1185">Reference proteome</keyword>
<sequence>MFHGLRRFIYTGNLNGVSMQVTRSTKVYPIVRARSATTRINVFITFAATTIILTRAYLAATGYPQIGSGSLHIAHALYGGALLVIALIIEWAFLGARARTASVVVAGIGFGLFLDEVGKFVTKSNDYFYYPAADIMYLSVMVLVVGGQIIRLMRKPTSHEALANAANIAAQGIAGGLGIRQRRIAIVLVDRAVSQGADPRTVLAVRQLLAQCSDTPERLVRLRLRIIGWLPSFLLAPLCVTVAGWSMVLVSLEVFLSSLFHVRYRPSELLFRDTHGGADLLAISNNTYLVVSGATFILAGFSMVARGRARRAQTGLIWHLQLLQSVTIAFTLIGAVFDFAQFGFGGLVSLSIGLFTMAVIANETNTVILGMSLKVRAERVRL</sequence>
<feature type="transmembrane region" description="Helical" evidence="1">
    <location>
        <begin position="72"/>
        <end position="94"/>
    </location>
</feature>
<accession>A0A8I1D7L8</accession>
<feature type="transmembrane region" description="Helical" evidence="1">
    <location>
        <begin position="40"/>
        <end position="60"/>
    </location>
</feature>
<feature type="transmembrane region" description="Helical" evidence="1">
    <location>
        <begin position="342"/>
        <end position="361"/>
    </location>
</feature>
<comment type="caution">
    <text evidence="2">The sequence shown here is derived from an EMBL/GenBank/DDBJ whole genome shotgun (WGS) entry which is preliminary data.</text>
</comment>
<gene>
    <name evidence="2" type="ORF">I3517_28260</name>
</gene>
<feature type="transmembrane region" description="Helical" evidence="1">
    <location>
        <begin position="280"/>
        <end position="304"/>
    </location>
</feature>
<feature type="transmembrane region" description="Helical" evidence="1">
    <location>
        <begin position="101"/>
        <end position="121"/>
    </location>
</feature>
<dbReference type="EMBL" id="JAECSB010000090">
    <property type="protein sequence ID" value="MBH5146505.1"/>
    <property type="molecule type" value="Genomic_DNA"/>
</dbReference>
<feature type="transmembrane region" description="Helical" evidence="1">
    <location>
        <begin position="227"/>
        <end position="260"/>
    </location>
</feature>
<reference evidence="2 3" key="1">
    <citation type="submission" date="2020-12" db="EMBL/GenBank/DDBJ databases">
        <title>Draft genome sequence of furan degrading bacterial strain FUR100.</title>
        <authorList>
            <person name="Woiski C."/>
        </authorList>
    </citation>
    <scope>NUCLEOTIDE SEQUENCE [LARGE SCALE GENOMIC DNA]</scope>
    <source>
        <strain evidence="2 3">FUR100</strain>
    </source>
</reference>
<dbReference type="Proteomes" id="UP000627573">
    <property type="component" value="Unassembled WGS sequence"/>
</dbReference>
<proteinExistence type="predicted"/>
<evidence type="ECO:0000313" key="3">
    <source>
        <dbReference type="Proteomes" id="UP000627573"/>
    </source>
</evidence>
<keyword evidence="1" id="KW-1133">Transmembrane helix</keyword>
<evidence type="ECO:0000256" key="1">
    <source>
        <dbReference type="SAM" id="Phobius"/>
    </source>
</evidence>
<dbReference type="RefSeq" id="WP_197942073.1">
    <property type="nucleotide sequence ID" value="NZ_JAECSB010000090.1"/>
</dbReference>